<dbReference type="EMBL" id="KZ613523">
    <property type="protein sequence ID" value="PMD14265.1"/>
    <property type="molecule type" value="Genomic_DNA"/>
</dbReference>
<dbReference type="OrthoDB" id="419598at2759"/>
<protein>
    <recommendedName>
        <fullName evidence="5">NmrA-like domain-containing protein</fullName>
    </recommendedName>
</protein>
<evidence type="ECO:0000313" key="4">
    <source>
        <dbReference type="Proteomes" id="UP000235672"/>
    </source>
</evidence>
<name>A0A2J6PJQ6_9HELO</name>
<dbReference type="SUPFAM" id="SSF51735">
    <property type="entry name" value="NAD(P)-binding Rossmann-fold domains"/>
    <property type="match status" value="1"/>
</dbReference>
<dbReference type="PANTHER" id="PTHR47706:SF7">
    <property type="entry name" value="CIPA-LIKE, PUTATIVE (AFU_ORTHOLOGUE AFUA_1G01630)-RELATED"/>
    <property type="match status" value="1"/>
</dbReference>
<sequence length="226" mass="25372">MPNNYGGDIANRKLAEEDLYSKGVIERYVEIEKTGVSSYISMVCGFWYEWSLGLGESFFGIDIRSKKATFFDDGETKINTSTWEQCGKALAGLLSLKELPEDENDKEPNVAQWKNKPLYISSFLVSQRDMLDSVHRVMGTTDKDWEIVFEKSAERYAKGLEDMKKGERLGFARAMYSRGFYPNGGGDYESSRGLDSGKIGLEKDDLDVATKRAVEMVAAGWNPFAG</sequence>
<keyword evidence="4" id="KW-1185">Reference proteome</keyword>
<evidence type="ECO:0000313" key="3">
    <source>
        <dbReference type="EMBL" id="PMD14265.1"/>
    </source>
</evidence>
<gene>
    <name evidence="3" type="ORF">NA56DRAFT_651037</name>
</gene>
<dbReference type="AlphaFoldDB" id="A0A2J6PJQ6"/>
<dbReference type="PANTHER" id="PTHR47706">
    <property type="entry name" value="NMRA-LIKE FAMILY PROTEIN"/>
    <property type="match status" value="1"/>
</dbReference>
<keyword evidence="2" id="KW-0560">Oxidoreductase</keyword>
<keyword evidence="1" id="KW-0521">NADP</keyword>
<reference evidence="3 4" key="1">
    <citation type="submission" date="2016-05" db="EMBL/GenBank/DDBJ databases">
        <title>A degradative enzymes factory behind the ericoid mycorrhizal symbiosis.</title>
        <authorList>
            <consortium name="DOE Joint Genome Institute"/>
            <person name="Martino E."/>
            <person name="Morin E."/>
            <person name="Grelet G."/>
            <person name="Kuo A."/>
            <person name="Kohler A."/>
            <person name="Daghino S."/>
            <person name="Barry K."/>
            <person name="Choi C."/>
            <person name="Cichocki N."/>
            <person name="Clum A."/>
            <person name="Copeland A."/>
            <person name="Hainaut M."/>
            <person name="Haridas S."/>
            <person name="Labutti K."/>
            <person name="Lindquist E."/>
            <person name="Lipzen A."/>
            <person name="Khouja H.-R."/>
            <person name="Murat C."/>
            <person name="Ohm R."/>
            <person name="Olson A."/>
            <person name="Spatafora J."/>
            <person name="Veneault-Fourrey C."/>
            <person name="Henrissat B."/>
            <person name="Grigoriev I."/>
            <person name="Martin F."/>
            <person name="Perotto S."/>
        </authorList>
    </citation>
    <scope>NUCLEOTIDE SEQUENCE [LARGE SCALE GENOMIC DNA]</scope>
    <source>
        <strain evidence="3 4">UAMH 7357</strain>
    </source>
</reference>
<dbReference type="InterPro" id="IPR051609">
    <property type="entry name" value="NmrA/Isoflavone_reductase-like"/>
</dbReference>
<organism evidence="3 4">
    <name type="scientific">Hyaloscypha hepaticicola</name>
    <dbReference type="NCBI Taxonomy" id="2082293"/>
    <lineage>
        <taxon>Eukaryota</taxon>
        <taxon>Fungi</taxon>
        <taxon>Dikarya</taxon>
        <taxon>Ascomycota</taxon>
        <taxon>Pezizomycotina</taxon>
        <taxon>Leotiomycetes</taxon>
        <taxon>Helotiales</taxon>
        <taxon>Hyaloscyphaceae</taxon>
        <taxon>Hyaloscypha</taxon>
    </lineage>
</organism>
<evidence type="ECO:0000256" key="1">
    <source>
        <dbReference type="ARBA" id="ARBA00022857"/>
    </source>
</evidence>
<dbReference type="GO" id="GO:0016491">
    <property type="term" value="F:oxidoreductase activity"/>
    <property type="evidence" value="ECO:0007669"/>
    <property type="project" value="UniProtKB-KW"/>
</dbReference>
<evidence type="ECO:0000256" key="2">
    <source>
        <dbReference type="ARBA" id="ARBA00023002"/>
    </source>
</evidence>
<dbReference type="Proteomes" id="UP000235672">
    <property type="component" value="Unassembled WGS sequence"/>
</dbReference>
<proteinExistence type="predicted"/>
<dbReference type="STRING" id="1745343.A0A2J6PJQ6"/>
<dbReference type="InterPro" id="IPR036291">
    <property type="entry name" value="NAD(P)-bd_dom_sf"/>
</dbReference>
<evidence type="ECO:0008006" key="5">
    <source>
        <dbReference type="Google" id="ProtNLM"/>
    </source>
</evidence>
<accession>A0A2J6PJQ6</accession>